<dbReference type="SUPFAM" id="SSF52833">
    <property type="entry name" value="Thioredoxin-like"/>
    <property type="match status" value="1"/>
</dbReference>
<dbReference type="InterPro" id="IPR017937">
    <property type="entry name" value="Thioredoxin_CS"/>
</dbReference>
<dbReference type="InterPro" id="IPR036249">
    <property type="entry name" value="Thioredoxin-like_sf"/>
</dbReference>
<dbReference type="GO" id="GO:0015035">
    <property type="term" value="F:protein-disulfide reductase activity"/>
    <property type="evidence" value="ECO:0007669"/>
    <property type="project" value="InterPro"/>
</dbReference>
<keyword evidence="1 4" id="KW-1015">Disulfide bond</keyword>
<feature type="site" description="Contributes to redox potential value" evidence="3">
    <location>
        <position position="33"/>
    </location>
</feature>
<comment type="caution">
    <text evidence="6">The sequence shown here is derived from an EMBL/GenBank/DDBJ whole genome shotgun (WGS) entry which is preliminary data.</text>
</comment>
<comment type="similarity">
    <text evidence="2">Belongs to the thioredoxin family.</text>
</comment>
<proteinExistence type="inferred from homology"/>
<gene>
    <name evidence="6" type="ORF">VNI00_015896</name>
</gene>
<sequence length="113" mass="12498">MPVQAIESEEEFQRIINSGQAIVVDFWAEWCPPCKAIAPIFEDLSNSDEYKGVGFYKVEADEHVEIAEAIAEGEGGARSIPTFILFKDGKKLREVVGPNVEAIKTLLRTANTN</sequence>
<accession>A0AAW0BGF3</accession>
<evidence type="ECO:0000313" key="7">
    <source>
        <dbReference type="Proteomes" id="UP001383192"/>
    </source>
</evidence>
<dbReference type="PROSITE" id="PS00194">
    <property type="entry name" value="THIOREDOXIN_1"/>
    <property type="match status" value="1"/>
</dbReference>
<protein>
    <recommendedName>
        <fullName evidence="2">Thioredoxin</fullName>
    </recommendedName>
</protein>
<dbReference type="AlphaFoldDB" id="A0AAW0BGF3"/>
<feature type="active site" description="Nucleophile" evidence="3">
    <location>
        <position position="31"/>
    </location>
</feature>
<evidence type="ECO:0000259" key="5">
    <source>
        <dbReference type="PROSITE" id="PS51352"/>
    </source>
</evidence>
<evidence type="ECO:0000256" key="4">
    <source>
        <dbReference type="PIRSR" id="PIRSR000077-4"/>
    </source>
</evidence>
<dbReference type="Pfam" id="PF00085">
    <property type="entry name" value="Thioredoxin"/>
    <property type="match status" value="1"/>
</dbReference>
<keyword evidence="7" id="KW-1185">Reference proteome</keyword>
<dbReference type="Gene3D" id="3.40.30.10">
    <property type="entry name" value="Glutaredoxin"/>
    <property type="match status" value="1"/>
</dbReference>
<dbReference type="InterPro" id="IPR013766">
    <property type="entry name" value="Thioredoxin_domain"/>
</dbReference>
<evidence type="ECO:0000256" key="1">
    <source>
        <dbReference type="ARBA" id="ARBA00023157"/>
    </source>
</evidence>
<feature type="domain" description="Thioredoxin" evidence="5">
    <location>
        <begin position="1"/>
        <end position="112"/>
    </location>
</feature>
<dbReference type="Proteomes" id="UP001383192">
    <property type="component" value="Unassembled WGS sequence"/>
</dbReference>
<dbReference type="CDD" id="cd02947">
    <property type="entry name" value="TRX_family"/>
    <property type="match status" value="1"/>
</dbReference>
<feature type="disulfide bond" description="Redox-active" evidence="4">
    <location>
        <begin position="31"/>
        <end position="34"/>
    </location>
</feature>
<evidence type="ECO:0000313" key="6">
    <source>
        <dbReference type="EMBL" id="KAK7025543.1"/>
    </source>
</evidence>
<dbReference type="PIRSF" id="PIRSF000077">
    <property type="entry name" value="Thioredoxin"/>
    <property type="match status" value="1"/>
</dbReference>
<feature type="active site" description="Nucleophile" evidence="3">
    <location>
        <position position="34"/>
    </location>
</feature>
<reference evidence="6 7" key="1">
    <citation type="submission" date="2024-01" db="EMBL/GenBank/DDBJ databases">
        <title>A draft genome for a cacao thread blight-causing isolate of Paramarasmius palmivorus.</title>
        <authorList>
            <person name="Baruah I.K."/>
            <person name="Bukari Y."/>
            <person name="Amoako-Attah I."/>
            <person name="Meinhardt L.W."/>
            <person name="Bailey B.A."/>
            <person name="Cohen S.P."/>
        </authorList>
    </citation>
    <scope>NUCLEOTIDE SEQUENCE [LARGE SCALE GENOMIC DNA]</scope>
    <source>
        <strain evidence="6 7">GH-12</strain>
    </source>
</reference>
<keyword evidence="4" id="KW-0676">Redox-active center</keyword>
<dbReference type="PROSITE" id="PS51352">
    <property type="entry name" value="THIOREDOXIN_2"/>
    <property type="match status" value="1"/>
</dbReference>
<dbReference type="InterPro" id="IPR005746">
    <property type="entry name" value="Thioredoxin"/>
</dbReference>
<dbReference type="PANTHER" id="PTHR46115">
    <property type="entry name" value="THIOREDOXIN-LIKE PROTEIN 1"/>
    <property type="match status" value="1"/>
</dbReference>
<organism evidence="6 7">
    <name type="scientific">Paramarasmius palmivorus</name>
    <dbReference type="NCBI Taxonomy" id="297713"/>
    <lineage>
        <taxon>Eukaryota</taxon>
        <taxon>Fungi</taxon>
        <taxon>Dikarya</taxon>
        <taxon>Basidiomycota</taxon>
        <taxon>Agaricomycotina</taxon>
        <taxon>Agaricomycetes</taxon>
        <taxon>Agaricomycetidae</taxon>
        <taxon>Agaricales</taxon>
        <taxon>Marasmiineae</taxon>
        <taxon>Marasmiaceae</taxon>
        <taxon>Paramarasmius</taxon>
    </lineage>
</organism>
<dbReference type="PRINTS" id="PR00421">
    <property type="entry name" value="THIOREDOXIN"/>
</dbReference>
<feature type="site" description="Deprotonates C-terminal active site Cys" evidence="3">
    <location>
        <position position="25"/>
    </location>
</feature>
<name>A0AAW0BGF3_9AGAR</name>
<evidence type="ECO:0000256" key="3">
    <source>
        <dbReference type="PIRSR" id="PIRSR000077-1"/>
    </source>
</evidence>
<evidence type="ECO:0000256" key="2">
    <source>
        <dbReference type="PIRNR" id="PIRNR000077"/>
    </source>
</evidence>
<feature type="site" description="Contributes to redox potential value" evidence="3">
    <location>
        <position position="32"/>
    </location>
</feature>
<dbReference type="EMBL" id="JAYKXP010000112">
    <property type="protein sequence ID" value="KAK7025543.1"/>
    <property type="molecule type" value="Genomic_DNA"/>
</dbReference>